<feature type="transmembrane region" description="Helical" evidence="1">
    <location>
        <begin position="278"/>
        <end position="302"/>
    </location>
</feature>
<reference evidence="2" key="1">
    <citation type="submission" date="2021-06" db="EMBL/GenBank/DDBJ databases">
        <title>Paracoccus bacterium XHP0099 sp. nov., isolated from the surface waters of the Yellow Sea.</title>
        <authorList>
            <person name="Xue H."/>
            <person name="Zhang D."/>
        </authorList>
    </citation>
    <scope>NUCLEOTIDE SEQUENCE</scope>
    <source>
        <strain evidence="2">XHP0099</strain>
    </source>
</reference>
<keyword evidence="1" id="KW-0812">Transmembrane</keyword>
<dbReference type="Proteomes" id="UP001166191">
    <property type="component" value="Unassembled WGS sequence"/>
</dbReference>
<feature type="transmembrane region" description="Helical" evidence="1">
    <location>
        <begin position="245"/>
        <end position="266"/>
    </location>
</feature>
<dbReference type="InterPro" id="IPR032809">
    <property type="entry name" value="Put_HupE_UreJ"/>
</dbReference>
<name>A0ABS6ALD2_9RHOB</name>
<sequence>MTRAARGLWALCATLVLGFLPLVAVIGPAAAHDVRPAYLQIDPLGADRYTLIWRTPLLSGMSLPVVLDLPAEAKVLAPPKIQPLPGSVIERRAIEIPGGLAGQRIGFVGLEGTITDVLVRIGDGRGGQATALVRPSRPWIEIDPERGLLDIALTYLRQGIDHILTGTDHLLFVASLLLIVRDWRMLLKTITAFTVAHSITLALATFGLVSLPPGPVDTLVAASIALVAVEAVRRERGVTSAMIRWPWIVAFLFGLLHGFGFAGALLDLGFPQGDIPLALLMFNIGIEIGQLIFIAVVLATIAAIRRIFPIPGRAVLVSSYAIGILATFWALERLQATFT</sequence>
<gene>
    <name evidence="2" type="ORF">KNW02_11285</name>
</gene>
<organism evidence="2 3">
    <name type="scientific">Paracoccus marinaquae</name>
    <dbReference type="NCBI Taxonomy" id="2841926"/>
    <lineage>
        <taxon>Bacteria</taxon>
        <taxon>Pseudomonadati</taxon>
        <taxon>Pseudomonadota</taxon>
        <taxon>Alphaproteobacteria</taxon>
        <taxon>Rhodobacterales</taxon>
        <taxon>Paracoccaceae</taxon>
        <taxon>Paracoccus</taxon>
    </lineage>
</organism>
<evidence type="ECO:0000313" key="2">
    <source>
        <dbReference type="EMBL" id="MBU3030697.1"/>
    </source>
</evidence>
<comment type="caution">
    <text evidence="2">The sequence shown here is derived from an EMBL/GenBank/DDBJ whole genome shotgun (WGS) entry which is preliminary data.</text>
</comment>
<dbReference type="EMBL" id="JAHKNG010000017">
    <property type="protein sequence ID" value="MBU3030697.1"/>
    <property type="molecule type" value="Genomic_DNA"/>
</dbReference>
<evidence type="ECO:0000256" key="1">
    <source>
        <dbReference type="SAM" id="Phobius"/>
    </source>
</evidence>
<dbReference type="RefSeq" id="WP_216033368.1">
    <property type="nucleotide sequence ID" value="NZ_JAHKNG010000017.1"/>
</dbReference>
<feature type="transmembrane region" description="Helical" evidence="1">
    <location>
        <begin position="314"/>
        <end position="331"/>
    </location>
</feature>
<feature type="transmembrane region" description="Helical" evidence="1">
    <location>
        <begin position="192"/>
        <end position="210"/>
    </location>
</feature>
<proteinExistence type="predicted"/>
<dbReference type="Pfam" id="PF13795">
    <property type="entry name" value="HupE_UreJ_2"/>
    <property type="match status" value="1"/>
</dbReference>
<keyword evidence="1" id="KW-0472">Membrane</keyword>
<keyword evidence="1" id="KW-1133">Transmembrane helix</keyword>
<accession>A0ABS6ALD2</accession>
<protein>
    <submittedName>
        <fullName evidence="2">HupE/UreJ family protein</fullName>
    </submittedName>
</protein>
<keyword evidence="3" id="KW-1185">Reference proteome</keyword>
<evidence type="ECO:0000313" key="3">
    <source>
        <dbReference type="Proteomes" id="UP001166191"/>
    </source>
</evidence>